<feature type="compositionally biased region" description="Polar residues" evidence="1">
    <location>
        <begin position="86"/>
        <end position="97"/>
    </location>
</feature>
<sequence length="97" mass="10863">MIVEGQEDDVGVMPAPAMPVLDRDIISHLQQLYKEQPADRTAKNVKLDSKLSKRAKAKARTSKQEKASQGNTQVRQSEIESEEMKNVNSLKGENIQE</sequence>
<proteinExistence type="predicted"/>
<dbReference type="Proteomes" id="UP000479000">
    <property type="component" value="Unassembled WGS sequence"/>
</dbReference>
<evidence type="ECO:0000313" key="2">
    <source>
        <dbReference type="EMBL" id="CAB0014064.1"/>
    </source>
</evidence>
<organism evidence="2 3">
    <name type="scientific">Nesidiocoris tenuis</name>
    <dbReference type="NCBI Taxonomy" id="355587"/>
    <lineage>
        <taxon>Eukaryota</taxon>
        <taxon>Metazoa</taxon>
        <taxon>Ecdysozoa</taxon>
        <taxon>Arthropoda</taxon>
        <taxon>Hexapoda</taxon>
        <taxon>Insecta</taxon>
        <taxon>Pterygota</taxon>
        <taxon>Neoptera</taxon>
        <taxon>Paraneoptera</taxon>
        <taxon>Hemiptera</taxon>
        <taxon>Heteroptera</taxon>
        <taxon>Panheteroptera</taxon>
        <taxon>Cimicomorpha</taxon>
        <taxon>Miridae</taxon>
        <taxon>Dicyphina</taxon>
        <taxon>Nesidiocoris</taxon>
    </lineage>
</organism>
<dbReference type="EMBL" id="CADCXU010027139">
    <property type="protein sequence ID" value="CAB0014064.1"/>
    <property type="molecule type" value="Genomic_DNA"/>
</dbReference>
<gene>
    <name evidence="2" type="ORF">NTEN_LOCUS18581</name>
</gene>
<feature type="compositionally biased region" description="Basic residues" evidence="1">
    <location>
        <begin position="52"/>
        <end position="61"/>
    </location>
</feature>
<evidence type="ECO:0000313" key="3">
    <source>
        <dbReference type="Proteomes" id="UP000479000"/>
    </source>
</evidence>
<evidence type="ECO:0000256" key="1">
    <source>
        <dbReference type="SAM" id="MobiDB-lite"/>
    </source>
</evidence>
<feature type="compositionally biased region" description="Polar residues" evidence="1">
    <location>
        <begin position="67"/>
        <end position="76"/>
    </location>
</feature>
<name>A0A6H5H8C6_9HEMI</name>
<feature type="compositionally biased region" description="Basic and acidic residues" evidence="1">
    <location>
        <begin position="37"/>
        <end position="51"/>
    </location>
</feature>
<accession>A0A6H5H8C6</accession>
<feature type="non-terminal residue" evidence="2">
    <location>
        <position position="97"/>
    </location>
</feature>
<dbReference type="AlphaFoldDB" id="A0A6H5H8C6"/>
<reference evidence="2 3" key="1">
    <citation type="submission" date="2020-02" db="EMBL/GenBank/DDBJ databases">
        <authorList>
            <person name="Ferguson B K."/>
        </authorList>
    </citation>
    <scope>NUCLEOTIDE SEQUENCE [LARGE SCALE GENOMIC DNA]</scope>
</reference>
<feature type="region of interest" description="Disordered" evidence="1">
    <location>
        <begin position="37"/>
        <end position="97"/>
    </location>
</feature>
<protein>
    <submittedName>
        <fullName evidence="2">Uncharacterized protein</fullName>
    </submittedName>
</protein>
<keyword evidence="3" id="KW-1185">Reference proteome</keyword>